<dbReference type="Pfam" id="PF00582">
    <property type="entry name" value="Usp"/>
    <property type="match status" value="1"/>
</dbReference>
<dbReference type="Proteomes" id="UP000317371">
    <property type="component" value="Unassembled WGS sequence"/>
</dbReference>
<dbReference type="Gene3D" id="3.40.50.620">
    <property type="entry name" value="HUPs"/>
    <property type="match status" value="1"/>
</dbReference>
<dbReference type="RefSeq" id="WP_141609387.1">
    <property type="nucleotide sequence ID" value="NZ_VIGC02000007.1"/>
</dbReference>
<dbReference type="SUPFAM" id="SSF52402">
    <property type="entry name" value="Adenine nucleotide alpha hydrolases-like"/>
    <property type="match status" value="1"/>
</dbReference>
<dbReference type="PANTHER" id="PTHR46268">
    <property type="entry name" value="STRESS RESPONSE PROTEIN NHAX"/>
    <property type="match status" value="1"/>
</dbReference>
<accession>A0A540VIQ4</accession>
<dbReference type="CDD" id="cd00293">
    <property type="entry name" value="USP-like"/>
    <property type="match status" value="1"/>
</dbReference>
<feature type="domain" description="UspA" evidence="4">
    <location>
        <begin position="4"/>
        <end position="166"/>
    </location>
</feature>
<keyword evidence="6" id="KW-1185">Reference proteome</keyword>
<dbReference type="GO" id="GO:0005524">
    <property type="term" value="F:ATP binding"/>
    <property type="evidence" value="ECO:0007669"/>
    <property type="project" value="UniProtKB-KW"/>
</dbReference>
<keyword evidence="2" id="KW-0547">Nucleotide-binding</keyword>
<reference evidence="5 6" key="1">
    <citation type="submission" date="2019-06" db="EMBL/GenBank/DDBJ databases">
        <title>Genome sequence of Litorilinea aerophila BAA-2444.</title>
        <authorList>
            <person name="Maclea K.S."/>
            <person name="Maurais E.G."/>
            <person name="Iannazzi L.C."/>
        </authorList>
    </citation>
    <scope>NUCLEOTIDE SEQUENCE [LARGE SCALE GENOMIC DNA]</scope>
    <source>
        <strain evidence="5 6">ATCC BAA-2444</strain>
    </source>
</reference>
<protein>
    <submittedName>
        <fullName evidence="5">Universal stress protein</fullName>
    </submittedName>
</protein>
<evidence type="ECO:0000256" key="1">
    <source>
        <dbReference type="ARBA" id="ARBA00008791"/>
    </source>
</evidence>
<dbReference type="EMBL" id="VIGC01000007">
    <property type="protein sequence ID" value="TQE96645.1"/>
    <property type="molecule type" value="Genomic_DNA"/>
</dbReference>
<dbReference type="InParanoid" id="A0A540VIQ4"/>
<sequence>MNRHKVLVPLDGSSFSRQILPYIQEFLPPAENELILLRVGERPAGHVGRPARLTATESPVAIPESPQDVVAAAHPIYASQEMESAQAEFQREVQAERQALEAAGYRVTCQVRFGEPGPEIVKYIELHDVDLVAMTTHGRTGLGRLLFGSVAEYVTRHISIPMMVLRPSPAGGSRSTG</sequence>
<evidence type="ECO:0000256" key="2">
    <source>
        <dbReference type="ARBA" id="ARBA00022741"/>
    </source>
</evidence>
<dbReference type="AlphaFoldDB" id="A0A540VIQ4"/>
<comment type="caution">
    <text evidence="5">The sequence shown here is derived from an EMBL/GenBank/DDBJ whole genome shotgun (WGS) entry which is preliminary data.</text>
</comment>
<dbReference type="PANTHER" id="PTHR46268:SF27">
    <property type="entry name" value="UNIVERSAL STRESS PROTEIN RV2623"/>
    <property type="match status" value="1"/>
</dbReference>
<proteinExistence type="inferred from homology"/>
<evidence type="ECO:0000259" key="4">
    <source>
        <dbReference type="Pfam" id="PF00582"/>
    </source>
</evidence>
<organism evidence="5 6">
    <name type="scientific">Litorilinea aerophila</name>
    <dbReference type="NCBI Taxonomy" id="1204385"/>
    <lineage>
        <taxon>Bacteria</taxon>
        <taxon>Bacillati</taxon>
        <taxon>Chloroflexota</taxon>
        <taxon>Caldilineae</taxon>
        <taxon>Caldilineales</taxon>
        <taxon>Caldilineaceae</taxon>
        <taxon>Litorilinea</taxon>
    </lineage>
</organism>
<comment type="similarity">
    <text evidence="1">Belongs to the universal stress protein A family.</text>
</comment>
<evidence type="ECO:0000256" key="3">
    <source>
        <dbReference type="ARBA" id="ARBA00022840"/>
    </source>
</evidence>
<keyword evidence="3" id="KW-0067">ATP-binding</keyword>
<dbReference type="InterPro" id="IPR014729">
    <property type="entry name" value="Rossmann-like_a/b/a_fold"/>
</dbReference>
<gene>
    <name evidence="5" type="ORF">FKZ61_07065</name>
</gene>
<dbReference type="PRINTS" id="PR01438">
    <property type="entry name" value="UNVRSLSTRESS"/>
</dbReference>
<evidence type="ECO:0000313" key="6">
    <source>
        <dbReference type="Proteomes" id="UP000317371"/>
    </source>
</evidence>
<dbReference type="OrthoDB" id="9808582at2"/>
<dbReference type="InterPro" id="IPR006015">
    <property type="entry name" value="Universal_stress_UspA"/>
</dbReference>
<evidence type="ECO:0000313" key="5">
    <source>
        <dbReference type="EMBL" id="TQE96645.1"/>
    </source>
</evidence>
<dbReference type="InterPro" id="IPR006016">
    <property type="entry name" value="UspA"/>
</dbReference>
<name>A0A540VIQ4_9CHLR</name>